<dbReference type="GO" id="GO:0046872">
    <property type="term" value="F:metal ion binding"/>
    <property type="evidence" value="ECO:0007669"/>
    <property type="project" value="UniProtKB-KW"/>
</dbReference>
<keyword evidence="3" id="KW-0479">Metal-binding</keyword>
<dbReference type="InterPro" id="IPR013785">
    <property type="entry name" value="Aldolase_TIM"/>
</dbReference>
<gene>
    <name evidence="5" type="ORF">DesyoDRAFT_2324</name>
</gene>
<dbReference type="Gene3D" id="3.20.20.70">
    <property type="entry name" value="Aldolase class I"/>
    <property type="match status" value="1"/>
</dbReference>
<name>H5XUG9_9FIRM</name>
<dbReference type="EMBL" id="CM001441">
    <property type="protein sequence ID" value="EHQ89405.1"/>
    <property type="molecule type" value="Genomic_DNA"/>
</dbReference>
<dbReference type="OrthoDB" id="63399at2"/>
<keyword evidence="6" id="KW-1185">Reference proteome</keyword>
<evidence type="ECO:0000256" key="2">
    <source>
        <dbReference type="ARBA" id="ARBA00022679"/>
    </source>
</evidence>
<proteinExistence type="predicted"/>
<reference evidence="5 6" key="1">
    <citation type="submission" date="2011-11" db="EMBL/GenBank/DDBJ databases">
        <title>The Noncontiguous Finished genome of Desulfosporosinus youngiae DSM 17734.</title>
        <authorList>
            <consortium name="US DOE Joint Genome Institute (JGI-PGF)"/>
            <person name="Lucas S."/>
            <person name="Han J."/>
            <person name="Lapidus A."/>
            <person name="Cheng J.-F."/>
            <person name="Goodwin L."/>
            <person name="Pitluck S."/>
            <person name="Peters L."/>
            <person name="Ovchinnikova G."/>
            <person name="Lu M."/>
            <person name="Land M.L."/>
            <person name="Hauser L."/>
            <person name="Pester M."/>
            <person name="Spring S."/>
            <person name="Ollivier B."/>
            <person name="Rattei T."/>
            <person name="Klenk H.-P."/>
            <person name="Wagner M."/>
            <person name="Loy A."/>
            <person name="Woyke T.J."/>
        </authorList>
    </citation>
    <scope>NUCLEOTIDE SEQUENCE [LARGE SCALE GENOMIC DNA]</scope>
    <source>
        <strain evidence="5 6">DSM 17734</strain>
    </source>
</reference>
<dbReference type="AlphaFoldDB" id="H5XUG9"/>
<sequence>MPDKIILTAALTGAVTPKEINENIPLTPEQIAEDAYNCWKAGAAIVHLHMRDDKGNGSMETARFQKTVELLRAHEDCDVVICCTSSGAMNPKPGERMAHFQTIPAIEMGSYDAGSMNWGCSFVFDNSPDFLVELGKCYQDYDVKPEVEIFDMGMLGNAKHYVKQGVLKAPLYCQLVLGVLGGMEASVENLQHLVRHLPEGSKWSAFGIGKDHMPIMYAALALGANAIRVGLEDNVMYAKGVKASNVMLVERAVRVVKEFGKDIAAPAEAREILGIKPLVR</sequence>
<dbReference type="STRING" id="768710.DesyoDRAFT_2324"/>
<evidence type="ECO:0000256" key="3">
    <source>
        <dbReference type="ARBA" id="ARBA00022723"/>
    </source>
</evidence>
<keyword evidence="4" id="KW-0862">Zinc</keyword>
<evidence type="ECO:0000256" key="4">
    <source>
        <dbReference type="ARBA" id="ARBA00022833"/>
    </source>
</evidence>
<dbReference type="eggNOG" id="COG3246">
    <property type="taxonomic scope" value="Bacteria"/>
</dbReference>
<dbReference type="RefSeq" id="WP_007783067.1">
    <property type="nucleotide sequence ID" value="NZ_CM001441.1"/>
</dbReference>
<evidence type="ECO:0000256" key="1">
    <source>
        <dbReference type="ARBA" id="ARBA00001947"/>
    </source>
</evidence>
<dbReference type="Pfam" id="PF05853">
    <property type="entry name" value="BKACE"/>
    <property type="match status" value="1"/>
</dbReference>
<protein>
    <recommendedName>
        <fullName evidence="7">3-keto-5-aminohexanoate cleavage enzyme</fullName>
    </recommendedName>
</protein>
<dbReference type="GO" id="GO:0043720">
    <property type="term" value="F:3-keto-5-aminohexanoate cleavage activity"/>
    <property type="evidence" value="ECO:0007669"/>
    <property type="project" value="InterPro"/>
</dbReference>
<dbReference type="Proteomes" id="UP000005104">
    <property type="component" value="Chromosome"/>
</dbReference>
<dbReference type="HOGENOM" id="CLU_065536_2_0_9"/>
<evidence type="ECO:0000313" key="6">
    <source>
        <dbReference type="Proteomes" id="UP000005104"/>
    </source>
</evidence>
<comment type="cofactor">
    <cofactor evidence="1">
        <name>Zn(2+)</name>
        <dbReference type="ChEBI" id="CHEBI:29105"/>
    </cofactor>
</comment>
<accession>H5XUG9</accession>
<dbReference type="PANTHER" id="PTHR37418">
    <property type="entry name" value="3-KETO-5-AMINOHEXANOATE CLEAVAGE ENZYME-RELATED"/>
    <property type="match status" value="1"/>
</dbReference>
<dbReference type="InterPro" id="IPR008567">
    <property type="entry name" value="BKACE"/>
</dbReference>
<keyword evidence="2" id="KW-0808">Transferase</keyword>
<dbReference type="PANTHER" id="PTHR37418:SF2">
    <property type="entry name" value="3-KETO-5-AMINOHEXANOATE CLEAVAGE ENZYME"/>
    <property type="match status" value="1"/>
</dbReference>
<evidence type="ECO:0000313" key="5">
    <source>
        <dbReference type="EMBL" id="EHQ89405.1"/>
    </source>
</evidence>
<evidence type="ECO:0008006" key="7">
    <source>
        <dbReference type="Google" id="ProtNLM"/>
    </source>
</evidence>
<organism evidence="5 6">
    <name type="scientific">Desulfosporosinus youngiae DSM 17734</name>
    <dbReference type="NCBI Taxonomy" id="768710"/>
    <lineage>
        <taxon>Bacteria</taxon>
        <taxon>Bacillati</taxon>
        <taxon>Bacillota</taxon>
        <taxon>Clostridia</taxon>
        <taxon>Eubacteriales</taxon>
        <taxon>Desulfitobacteriaceae</taxon>
        <taxon>Desulfosporosinus</taxon>
    </lineage>
</organism>